<keyword evidence="3" id="KW-0813">Transport</keyword>
<dbReference type="VEuPathDB" id="FungiDB:C5L36_0C00950"/>
<evidence type="ECO:0000256" key="4">
    <source>
        <dbReference type="ARBA" id="ARBA00023242"/>
    </source>
</evidence>
<accession>A0A099P039</accession>
<dbReference type="HOGENOM" id="CLU_002778_0_0_1"/>
<dbReference type="PANTHER" id="PTHR31344:SF0">
    <property type="entry name" value="NUCLEAR PORE COMPLEX PROTEIN NUP205"/>
    <property type="match status" value="1"/>
</dbReference>
<evidence type="ECO:0000313" key="6">
    <source>
        <dbReference type="Proteomes" id="UP000029867"/>
    </source>
</evidence>
<protein>
    <recommendedName>
        <fullName evidence="7">Nucleoporin NUP192</fullName>
    </recommendedName>
</protein>
<evidence type="ECO:0008006" key="7">
    <source>
        <dbReference type="Google" id="ProtNLM"/>
    </source>
</evidence>
<dbReference type="EMBL" id="JQFK01000032">
    <property type="protein sequence ID" value="KGK37664.1"/>
    <property type="molecule type" value="Genomic_DNA"/>
</dbReference>
<dbReference type="Proteomes" id="UP000029867">
    <property type="component" value="Unassembled WGS sequence"/>
</dbReference>
<dbReference type="Pfam" id="PF11894">
    <property type="entry name" value="Nup192"/>
    <property type="match status" value="1"/>
</dbReference>
<dbReference type="eggNOG" id="KOG1835">
    <property type="taxonomic scope" value="Eukaryota"/>
</dbReference>
<reference evidence="6" key="1">
    <citation type="journal article" date="2014" name="Microb. Cell Fact.">
        <title>Exploiting Issatchenkia orientalis SD108 for succinic acid production.</title>
        <authorList>
            <person name="Xiao H."/>
            <person name="Shao Z."/>
            <person name="Jiang Y."/>
            <person name="Dole S."/>
            <person name="Zhao H."/>
        </authorList>
    </citation>
    <scope>NUCLEOTIDE SEQUENCE [LARGE SCALE GENOMIC DNA]</scope>
    <source>
        <strain evidence="6">SD108</strain>
    </source>
</reference>
<dbReference type="InterPro" id="IPR021827">
    <property type="entry name" value="Nup186/Nup192/Nup205"/>
</dbReference>
<dbReference type="GO" id="GO:0006999">
    <property type="term" value="P:nuclear pore organization"/>
    <property type="evidence" value="ECO:0007669"/>
    <property type="project" value="TreeGrafter"/>
</dbReference>
<dbReference type="GO" id="GO:0017056">
    <property type="term" value="F:structural constituent of nuclear pore"/>
    <property type="evidence" value="ECO:0007669"/>
    <property type="project" value="TreeGrafter"/>
</dbReference>
<proteinExistence type="inferred from homology"/>
<evidence type="ECO:0000256" key="2">
    <source>
        <dbReference type="ARBA" id="ARBA00005892"/>
    </source>
</evidence>
<dbReference type="GO" id="GO:0044611">
    <property type="term" value="C:nuclear pore inner ring"/>
    <property type="evidence" value="ECO:0007669"/>
    <property type="project" value="TreeGrafter"/>
</dbReference>
<evidence type="ECO:0000256" key="1">
    <source>
        <dbReference type="ARBA" id="ARBA00004123"/>
    </source>
</evidence>
<organism evidence="5 6">
    <name type="scientific">Pichia kudriavzevii</name>
    <name type="common">Yeast</name>
    <name type="synonym">Issatchenkia orientalis</name>
    <dbReference type="NCBI Taxonomy" id="4909"/>
    <lineage>
        <taxon>Eukaryota</taxon>
        <taxon>Fungi</taxon>
        <taxon>Dikarya</taxon>
        <taxon>Ascomycota</taxon>
        <taxon>Saccharomycotina</taxon>
        <taxon>Pichiomycetes</taxon>
        <taxon>Pichiales</taxon>
        <taxon>Pichiaceae</taxon>
        <taxon>Pichia</taxon>
    </lineage>
</organism>
<sequence>MGLQWSIKPFCALYDAISVDDSSLKQALINELSEDLVSLIVTKPRNEVSRNKLQTGEVTFSDGSIYKLNKAFIDDSVQLSTELEIDELDAAELLYHASGGELDSLGTSYLDTAIAAFYNRRDYILQIMAFFLCSKESNNSMDEAYNSSLVSNSDGNKSIATEISNVQNFAITKILGSFKLIERELESIHEAVNRMKILGTYHENSPSMQKLTFRRNSLFNEYQLLGEILLGYVNANLQKAFTMDHFIQLLDHVSLFDPQDIFALCFVPSLLCYISKLDILDTATVEKLHLKLISYVDDLDKLSESPLKSFIILAFLTSFIEWCKKDQARTSRFEFSTAVDKPMQLCISVGALEQLLSICADTSIIETSLYHRMKPFYDFRTFLQQHIPKYSPTRIIDVDQDETSKQNGFHGQENSTRPDVLETGKVSVCNTEAENRLGEHFINLLVSSLNSFILSFISTAAFVMSQLRDAEEDFLLSSDTFDLEVLAENADLERLYMSVYYLYSERQHLSSEIWADPTSATYGFLQWASRCNSPLVMATFSMLLAGLASTEDNAINVFTFLQSTNSINSGLITSPKENSSLLTKYSSISWSTIYSTLLYYCDAFTKTSELTFDNLSSELGMEVKDKKKIVLELGEDSIIYISGFFQVLSEVARKSSKARIELLESDNNQLFKILFKLLNLNTSLDGPILSLLSSLAGDTKEERSKLWSMLDAWVFQNNRKNAFINFPVQKISQQLSSYQSVCGFIDLASKLLEPLETSKDEFAPFTLPFALDFGSTLRMPGVKCYIDYFTNEVFASLDSTEVSCREKNQLKYSILSMMQLCLEQLDTNLVLNSSAAGIKDLDQVIEDKSVIRYFQAHPASSVLLSLYNDRVYDAIFKICNVGFDRINSLHEDSAEIVIIEKSLTIIDIVLSSEKFLSDELIPILRLPDNPYMDPSEASMTGLRSFSEALLLNLPLVANFALYVGSNKLSIALKSLSIIRKLTASKAFSSNKVGSQNLMKRNSMLVMYETVDESIRIRSSFIEQMEAPISSRDALDLKLSILDYIKENLVINGHEPTVSHFLLGFDTYKMGLGSTDQDTSVSSNRSLLKSILNTLRDAVFLMSTSKVISFVPIRICALGMEIITSLCKSDKVGKNVLQFLRSNSSHLSSKDSSNFIVFLLENFSKVHKNYVFDGKKFNGDFNVDNDFVSTGNSMCALNLFFAFRSCVLELTAIELHVSMLSNLPSLCDKYVKLLTRARDLASGSFRLMDFLDVLDFSATNNIEHVDALFNNLDFNYIFQKIKLSGLLSTSNEYPYDLSLVDELVSLLMKSSSRFITPLQKSDSLKLFDSEKSKLKKIITCSISFDGFKSCVSNYLSSWSLLVKVIVSEIEIDVNSKLIFILDTFQHIVPKIDEFLEKETVFAKELIELCVHLLHVYNDERKNLYLDLGERSIGRLLDFERLYPVFKVSLHGIISATSTSALRSDLYIMAQKVLEGTSGMTTVTGELSTLLRSLDTRVFDVIRHDSLVGKGSNRLTSLLLLEEFVKAFLQSQTSYIQEEFISENFCIGNYLYSLVKNLKVTDEIFCRTLDMTVDSGITLQTLVYELTAFKTSVSFLTRVAQTRIGAQKLLRSDIFNVIRDCKFLQLDADLGFEIRLDDSTRFNKGSLKMKVMLDYPLGTDLSLNGTDTINMDTISYYEIFRPIFQLIVTIVITLGPQNSTCLLQATELHNHFEKLIAAILKRDIQYHEYTESHGKIGKSVKGPFSERNIQNLEELTKIFTILDTLLG</sequence>
<keyword evidence="4" id="KW-0539">Nucleus</keyword>
<comment type="similarity">
    <text evidence="2">Belongs to the NUP186/NUP192/NUP205 family.</text>
</comment>
<evidence type="ECO:0000256" key="3">
    <source>
        <dbReference type="ARBA" id="ARBA00022448"/>
    </source>
</evidence>
<gene>
    <name evidence="5" type="ORF">JL09_g3219</name>
</gene>
<comment type="subcellular location">
    <subcellularLocation>
        <location evidence="1">Nucleus</location>
    </subcellularLocation>
</comment>
<evidence type="ECO:0000313" key="5">
    <source>
        <dbReference type="EMBL" id="KGK37664.1"/>
    </source>
</evidence>
<name>A0A099P039_PICKU</name>
<comment type="caution">
    <text evidence="5">The sequence shown here is derived from an EMBL/GenBank/DDBJ whole genome shotgun (WGS) entry which is preliminary data.</text>
</comment>
<dbReference type="PANTHER" id="PTHR31344">
    <property type="entry name" value="NUCLEAR PORE COMPLEX PROTEIN NUP205"/>
    <property type="match status" value="1"/>
</dbReference>